<dbReference type="EMBL" id="ML976618">
    <property type="protein sequence ID" value="KAF1841296.1"/>
    <property type="molecule type" value="Genomic_DNA"/>
</dbReference>
<organism evidence="1 2">
    <name type="scientific">Cucurbitaria berberidis CBS 394.84</name>
    <dbReference type="NCBI Taxonomy" id="1168544"/>
    <lineage>
        <taxon>Eukaryota</taxon>
        <taxon>Fungi</taxon>
        <taxon>Dikarya</taxon>
        <taxon>Ascomycota</taxon>
        <taxon>Pezizomycotina</taxon>
        <taxon>Dothideomycetes</taxon>
        <taxon>Pleosporomycetidae</taxon>
        <taxon>Pleosporales</taxon>
        <taxon>Pleosporineae</taxon>
        <taxon>Cucurbitariaceae</taxon>
        <taxon>Cucurbitaria</taxon>
    </lineage>
</organism>
<evidence type="ECO:0000313" key="2">
    <source>
        <dbReference type="Proteomes" id="UP000800039"/>
    </source>
</evidence>
<dbReference type="AlphaFoldDB" id="A0A9P4L3T7"/>
<evidence type="ECO:0008006" key="3">
    <source>
        <dbReference type="Google" id="ProtNLM"/>
    </source>
</evidence>
<comment type="caution">
    <text evidence="1">The sequence shown here is derived from an EMBL/GenBank/DDBJ whole genome shotgun (WGS) entry which is preliminary data.</text>
</comment>
<accession>A0A9P4L3T7</accession>
<dbReference type="RefSeq" id="XP_040783859.1">
    <property type="nucleotide sequence ID" value="XM_040933943.1"/>
</dbReference>
<keyword evidence="2" id="KW-1185">Reference proteome</keyword>
<dbReference type="Proteomes" id="UP000800039">
    <property type="component" value="Unassembled WGS sequence"/>
</dbReference>
<name>A0A9P4L3T7_9PLEO</name>
<protein>
    <recommendedName>
        <fullName evidence="3">F-box domain-containing protein</fullName>
    </recommendedName>
</protein>
<reference evidence="1" key="1">
    <citation type="submission" date="2020-01" db="EMBL/GenBank/DDBJ databases">
        <authorList>
            <consortium name="DOE Joint Genome Institute"/>
            <person name="Haridas S."/>
            <person name="Albert R."/>
            <person name="Binder M."/>
            <person name="Bloem J."/>
            <person name="Labutti K."/>
            <person name="Salamov A."/>
            <person name="Andreopoulos B."/>
            <person name="Baker S.E."/>
            <person name="Barry K."/>
            <person name="Bills G."/>
            <person name="Bluhm B.H."/>
            <person name="Cannon C."/>
            <person name="Castanera R."/>
            <person name="Culley D.E."/>
            <person name="Daum C."/>
            <person name="Ezra D."/>
            <person name="Gonzalez J.B."/>
            <person name="Henrissat B."/>
            <person name="Kuo A."/>
            <person name="Liang C."/>
            <person name="Lipzen A."/>
            <person name="Lutzoni F."/>
            <person name="Magnuson J."/>
            <person name="Mondo S."/>
            <person name="Nolan M."/>
            <person name="Ohm R."/>
            <person name="Pangilinan J."/>
            <person name="Park H.-J."/>
            <person name="Ramirez L."/>
            <person name="Alfaro M."/>
            <person name="Sun H."/>
            <person name="Tritt A."/>
            <person name="Yoshinaga Y."/>
            <person name="Zwiers L.-H."/>
            <person name="Turgeon B.G."/>
            <person name="Goodwin S.B."/>
            <person name="Spatafora J.W."/>
            <person name="Crous P.W."/>
            <person name="Grigoriev I.V."/>
        </authorList>
    </citation>
    <scope>NUCLEOTIDE SEQUENCE</scope>
    <source>
        <strain evidence="1">CBS 394.84</strain>
    </source>
</reference>
<dbReference type="GeneID" id="63851194"/>
<dbReference type="OrthoDB" id="3792830at2759"/>
<gene>
    <name evidence="1" type="ORF">K460DRAFT_369338</name>
</gene>
<evidence type="ECO:0000313" key="1">
    <source>
        <dbReference type="EMBL" id="KAF1841296.1"/>
    </source>
</evidence>
<sequence>MTLFVRQPATVASFVTYSLIVYLVLSVTTHLPTGNMVQISWDQELQGLGNGFPVDGGRAIYDFEEYTFRAPRPGFFLGDSLAPSGGLNPVILSEQENVDEKIPLCPSSRPYLGQLDILATELLHQVFVHLDVCSILSFRRVNQDAKAMVNSFLPFRSIATFPKLLGAVDALQCRFWTLETLVRCVFDERCSRCGRFGDIMYLVTPERWCYRCWIRDEELVVQRVPSSMTSHEEVVQTCQNVPNVRLSEGYYGLKANGILSRPMLAFDLRKLRHTLPTASNWERSSVRNGHPLCYTAVIRAPYWDAQAARFEEGYFCRACASQGWTHRSRQGLVLFHCLEFPVWGSPWRRYTREGMRAHIDRYGTIFKIQTPFEESRYVHEKPFTEFVWEDPDELRGIGPLLQRCREKEIQLVQGQPFLSGWDTVSSNLEIKE</sequence>
<proteinExistence type="predicted"/>